<proteinExistence type="predicted"/>
<feature type="domain" description="Aminoglycoside phosphotransferase" evidence="2">
    <location>
        <begin position="169"/>
        <end position="404"/>
    </location>
</feature>
<evidence type="ECO:0000256" key="1">
    <source>
        <dbReference type="SAM" id="MobiDB-lite"/>
    </source>
</evidence>
<evidence type="ECO:0000313" key="3">
    <source>
        <dbReference type="EMBL" id="OCT50558.1"/>
    </source>
</evidence>
<dbReference type="Gene3D" id="3.90.1200.10">
    <property type="match status" value="1"/>
</dbReference>
<dbReference type="InterPro" id="IPR051678">
    <property type="entry name" value="AGP_Transferase"/>
</dbReference>
<dbReference type="Pfam" id="PF01636">
    <property type="entry name" value="APH"/>
    <property type="match status" value="1"/>
</dbReference>
<keyword evidence="4" id="KW-1185">Reference proteome</keyword>
<dbReference type="OrthoDB" id="2906425at2759"/>
<evidence type="ECO:0000313" key="4">
    <source>
        <dbReference type="Proteomes" id="UP000094526"/>
    </source>
</evidence>
<dbReference type="eggNOG" id="ENOG502SQ84">
    <property type="taxonomic scope" value="Eukaryota"/>
</dbReference>
<dbReference type="AlphaFoldDB" id="A0A1C1CPY6"/>
<dbReference type="Proteomes" id="UP000094526">
    <property type="component" value="Unassembled WGS sequence"/>
</dbReference>
<dbReference type="InterPro" id="IPR002575">
    <property type="entry name" value="Aminoglycoside_PTrfase"/>
</dbReference>
<dbReference type="InterPro" id="IPR011009">
    <property type="entry name" value="Kinase-like_dom_sf"/>
</dbReference>
<reference evidence="4" key="1">
    <citation type="submission" date="2015-07" db="EMBL/GenBank/DDBJ databases">
        <authorList>
            <person name="Teixeira M.M."/>
            <person name="Souza R.C."/>
            <person name="Almeida L.G."/>
            <person name="Vicente V.A."/>
            <person name="de Hoog S."/>
            <person name="Bocca A.L."/>
            <person name="de Almeida S.R."/>
            <person name="Vasconcelos A.T."/>
            <person name="Felipe M.S."/>
        </authorList>
    </citation>
    <scope>NUCLEOTIDE SEQUENCE [LARGE SCALE GENOMIC DNA]</scope>
    <source>
        <strain evidence="4">KSF</strain>
    </source>
</reference>
<dbReference type="EMBL" id="LGRB01000010">
    <property type="protein sequence ID" value="OCT50558.1"/>
    <property type="molecule type" value="Genomic_DNA"/>
</dbReference>
<evidence type="ECO:0000259" key="2">
    <source>
        <dbReference type="Pfam" id="PF01636"/>
    </source>
</evidence>
<name>A0A1C1CPY6_9EURO</name>
<sequence>MDHLSPHSPLPFRTAERLTPRANPNYDIYFSDEKIKSVVERCLPNVKKEQMNIEHLPSGKSFNNRIYFINLNEPVLNTRPEWKLEDKEVEVAKSNTQIQSSFLVLKIAGHPFGRNKVQNEVACLLLLEKYCPSIPCPKLIAWSDDGKKVRTPEFPRGFRDNEVKNIPVLAIQAEDGVPIENVRKDTEGQGWMLLTREPGKPISPEDLSGKAGDELMRQIATHVATWRKDMPAAKAVGNLRIVGSGSQPGPAAVLYDKVILPGYDVHIDGLITNSSPQSPLGTAEKYAAFSLKSSLKKLKEGKLYGHTSDEVYDKVKRFLDVSLPRLPMFRYGFEPMVFTHDDLSTRNVLAVPHGNGGAKVSAIIDFEFAGFFPKDEEFANCLQNDNLEWPLRKYASFLDELKDREALPEALSAKIPAPSALGNAPDMALEFGTSDFHQATILLRMCINAAPWWIKEEKGFSPEQLQAELVAAKGRVERAIAWLEATIPETPDKGDRRRSRTSSNASKPTPKN</sequence>
<gene>
    <name evidence="3" type="ORF">CLCR_07073</name>
</gene>
<dbReference type="PANTHER" id="PTHR21310">
    <property type="entry name" value="AMINOGLYCOSIDE PHOSPHOTRANSFERASE-RELATED-RELATED"/>
    <property type="match status" value="1"/>
</dbReference>
<dbReference type="VEuPathDB" id="FungiDB:CLCR_07073"/>
<feature type="region of interest" description="Disordered" evidence="1">
    <location>
        <begin position="485"/>
        <end position="512"/>
    </location>
</feature>
<feature type="compositionally biased region" description="Polar residues" evidence="1">
    <location>
        <begin position="501"/>
        <end position="512"/>
    </location>
</feature>
<comment type="caution">
    <text evidence="3">The sequence shown here is derived from an EMBL/GenBank/DDBJ whole genome shotgun (WGS) entry which is preliminary data.</text>
</comment>
<organism evidence="3 4">
    <name type="scientific">Cladophialophora carrionii</name>
    <dbReference type="NCBI Taxonomy" id="86049"/>
    <lineage>
        <taxon>Eukaryota</taxon>
        <taxon>Fungi</taxon>
        <taxon>Dikarya</taxon>
        <taxon>Ascomycota</taxon>
        <taxon>Pezizomycotina</taxon>
        <taxon>Eurotiomycetes</taxon>
        <taxon>Chaetothyriomycetidae</taxon>
        <taxon>Chaetothyriales</taxon>
        <taxon>Herpotrichiellaceae</taxon>
        <taxon>Cladophialophora</taxon>
    </lineage>
</organism>
<dbReference type="VEuPathDB" id="FungiDB:G647_05454"/>
<accession>A0A1C1CPY6</accession>
<dbReference type="SUPFAM" id="SSF56112">
    <property type="entry name" value="Protein kinase-like (PK-like)"/>
    <property type="match status" value="1"/>
</dbReference>
<protein>
    <recommendedName>
        <fullName evidence="2">Aminoglycoside phosphotransferase domain-containing protein</fullName>
    </recommendedName>
</protein>